<keyword evidence="4 7" id="KW-0732">Signal</keyword>
<dbReference type="InterPro" id="IPR019008">
    <property type="entry name" value="Beta_sandwich_EMC7"/>
</dbReference>
<dbReference type="Proteomes" id="UP000673552">
    <property type="component" value="Chromosome 26"/>
</dbReference>
<comment type="similarity">
    <text evidence="2">Belongs to the EMC7 family.</text>
</comment>
<dbReference type="SUPFAM" id="SSF49452">
    <property type="entry name" value="Starch-binding domain-like"/>
    <property type="match status" value="1"/>
</dbReference>
<feature type="signal peptide" evidence="7">
    <location>
        <begin position="1"/>
        <end position="23"/>
    </location>
</feature>
<dbReference type="OrthoDB" id="27095at2759"/>
<feature type="domain" description="ER membrane protein complex subunit 7 beta-sandwich" evidence="8">
    <location>
        <begin position="53"/>
        <end position="175"/>
    </location>
</feature>
<evidence type="ECO:0000313" key="10">
    <source>
        <dbReference type="Proteomes" id="UP000673552"/>
    </source>
</evidence>
<dbReference type="KEGG" id="lmat:92514110"/>
<dbReference type="GO" id="GO:0072546">
    <property type="term" value="C:EMC complex"/>
    <property type="evidence" value="ECO:0007669"/>
    <property type="project" value="TreeGrafter"/>
</dbReference>
<keyword evidence="6" id="KW-0472">Membrane</keyword>
<evidence type="ECO:0000256" key="2">
    <source>
        <dbReference type="ARBA" id="ARBA00008880"/>
    </source>
</evidence>
<name>A0A836GJS2_9TRYP</name>
<evidence type="ECO:0000256" key="1">
    <source>
        <dbReference type="ARBA" id="ARBA00004167"/>
    </source>
</evidence>
<dbReference type="PANTHER" id="PTHR13605:SF4">
    <property type="entry name" value="ER MEMBRANE PROTEIN COMPLEX SUBUNIT 7"/>
    <property type="match status" value="1"/>
</dbReference>
<evidence type="ECO:0000256" key="6">
    <source>
        <dbReference type="ARBA" id="ARBA00023136"/>
    </source>
</evidence>
<evidence type="ECO:0000256" key="7">
    <source>
        <dbReference type="SAM" id="SignalP"/>
    </source>
</evidence>
<accession>A0A836GJS2</accession>
<comment type="caution">
    <text evidence="9">The sequence shown here is derived from an EMBL/GenBank/DDBJ whole genome shotgun (WGS) entry which is preliminary data.</text>
</comment>
<dbReference type="PANTHER" id="PTHR13605">
    <property type="entry name" value="ER MEMBRANE PROTEIN COMPLEX SUBUNIT 7"/>
    <property type="match status" value="1"/>
</dbReference>
<dbReference type="Pfam" id="PF09430">
    <property type="entry name" value="EMC7_beta-sandw"/>
    <property type="match status" value="1"/>
</dbReference>
<protein>
    <recommendedName>
        <fullName evidence="8">ER membrane protein complex subunit 7 beta-sandwich domain-containing protein</fullName>
    </recommendedName>
</protein>
<evidence type="ECO:0000256" key="4">
    <source>
        <dbReference type="ARBA" id="ARBA00022729"/>
    </source>
</evidence>
<dbReference type="AlphaFoldDB" id="A0A836GJS2"/>
<dbReference type="GO" id="GO:0030246">
    <property type="term" value="F:carbohydrate binding"/>
    <property type="evidence" value="ECO:0007669"/>
    <property type="project" value="InterPro"/>
</dbReference>
<evidence type="ECO:0000259" key="8">
    <source>
        <dbReference type="Pfam" id="PF09430"/>
    </source>
</evidence>
<keyword evidence="5" id="KW-1133">Transmembrane helix</keyword>
<dbReference type="RefSeq" id="XP_067177829.1">
    <property type="nucleotide sequence ID" value="XM_067321598.1"/>
</dbReference>
<evidence type="ECO:0000256" key="3">
    <source>
        <dbReference type="ARBA" id="ARBA00022692"/>
    </source>
</evidence>
<organism evidence="9 10">
    <name type="scientific">Leishmania martiniquensis</name>
    <dbReference type="NCBI Taxonomy" id="1580590"/>
    <lineage>
        <taxon>Eukaryota</taxon>
        <taxon>Discoba</taxon>
        <taxon>Euglenozoa</taxon>
        <taxon>Kinetoplastea</taxon>
        <taxon>Metakinetoplastina</taxon>
        <taxon>Trypanosomatida</taxon>
        <taxon>Trypanosomatidae</taxon>
        <taxon>Leishmaniinae</taxon>
        <taxon>Leishmania</taxon>
    </lineage>
</organism>
<dbReference type="InterPro" id="IPR039163">
    <property type="entry name" value="EMC7"/>
</dbReference>
<dbReference type="GeneID" id="92514110"/>
<comment type="subcellular location">
    <subcellularLocation>
        <location evidence="1">Membrane</location>
        <topology evidence="1">Single-pass membrane protein</topology>
    </subcellularLocation>
</comment>
<dbReference type="EMBL" id="JAFEUZ010000026">
    <property type="protein sequence ID" value="KAG5476371.1"/>
    <property type="molecule type" value="Genomic_DNA"/>
</dbReference>
<keyword evidence="10" id="KW-1185">Reference proteome</keyword>
<reference evidence="9 10" key="1">
    <citation type="submission" date="2021-03" db="EMBL/GenBank/DDBJ databases">
        <title>Leishmania (Mundinia) martiniquensis Genome sequencing and assembly.</title>
        <authorList>
            <person name="Almutairi H."/>
            <person name="Gatherer D."/>
        </authorList>
    </citation>
    <scope>NUCLEOTIDE SEQUENCE [LARGE SCALE GENOMIC DNA]</scope>
    <source>
        <strain evidence="9">LSCM1</strain>
    </source>
</reference>
<dbReference type="InterPro" id="IPR013784">
    <property type="entry name" value="Carb-bd-like_fold"/>
</dbReference>
<feature type="chain" id="PRO_5032583763" description="ER membrane protein complex subunit 7 beta-sandwich domain-containing protein" evidence="7">
    <location>
        <begin position="24"/>
        <end position="229"/>
    </location>
</feature>
<evidence type="ECO:0000313" key="9">
    <source>
        <dbReference type="EMBL" id="KAG5476371.1"/>
    </source>
</evidence>
<gene>
    <name evidence="9" type="ORF">LSCM1_04073</name>
</gene>
<sequence length="229" mass="25862">MLRKAHLWLAAALLLLALGAVLPVPAAEETVTFHGLLLIPQPYLRHPDSFEALNNVQPGSVLLYNGRHRFVVPTARDGSFSVYKLPYGTYILQAEYHYFAFPTVRVDVLYRDTGDGRHEPLIRTSSNDYPVRQLEGTGLDEESPAMIPISAQHMYYIPRQQMDIVSLLKSPMVIMLLISASLMGLMKLFPEEEIRESQKMTREWQKKLMRTVSTNQPAAAAAKPRAITK</sequence>
<keyword evidence="3" id="KW-0812">Transmembrane</keyword>
<evidence type="ECO:0000256" key="5">
    <source>
        <dbReference type="ARBA" id="ARBA00022989"/>
    </source>
</evidence>
<proteinExistence type="inferred from homology"/>